<keyword evidence="3" id="KW-1185">Reference proteome</keyword>
<dbReference type="EMBL" id="QPFP01000008">
    <property type="protein sequence ID" value="TEB35160.1"/>
    <property type="molecule type" value="Genomic_DNA"/>
</dbReference>
<proteinExistence type="predicted"/>
<comment type="caution">
    <text evidence="2">The sequence shown here is derived from an EMBL/GenBank/DDBJ whole genome shotgun (WGS) entry which is preliminary data.</text>
</comment>
<accession>A0A4Y7TLV3</accession>
<protein>
    <submittedName>
        <fullName evidence="2">Uncharacterized protein</fullName>
    </submittedName>
</protein>
<sequence length="213" mass="23765">DSCDGSYDCNYTRPLLPTIPPRRQLQRLYPSTMTTTTIIPTPAMEYGRNEIITKIMNPPFERIYRSGRSQPIYIPGSSSRHQEKGGDAAKPTDEEKERERDAARLRRLVLTARAGVAEGRRRRGIVESGRTEFVGALCGNTIYGVFPGEGLKATTTLRLEERRTRVAARPHPYAAAYLTALEHEAEEGLSPGGSGVEKSAEMFRLYVDESQCE</sequence>
<feature type="non-terminal residue" evidence="2">
    <location>
        <position position="1"/>
    </location>
</feature>
<reference evidence="2 3" key="1">
    <citation type="journal article" date="2019" name="Nat. Ecol. Evol.">
        <title>Megaphylogeny resolves global patterns of mushroom evolution.</title>
        <authorList>
            <person name="Varga T."/>
            <person name="Krizsan K."/>
            <person name="Foldi C."/>
            <person name="Dima B."/>
            <person name="Sanchez-Garcia M."/>
            <person name="Sanchez-Ramirez S."/>
            <person name="Szollosi G.J."/>
            <person name="Szarkandi J.G."/>
            <person name="Papp V."/>
            <person name="Albert L."/>
            <person name="Andreopoulos W."/>
            <person name="Angelini C."/>
            <person name="Antonin V."/>
            <person name="Barry K.W."/>
            <person name="Bougher N.L."/>
            <person name="Buchanan P."/>
            <person name="Buyck B."/>
            <person name="Bense V."/>
            <person name="Catcheside P."/>
            <person name="Chovatia M."/>
            <person name="Cooper J."/>
            <person name="Damon W."/>
            <person name="Desjardin D."/>
            <person name="Finy P."/>
            <person name="Geml J."/>
            <person name="Haridas S."/>
            <person name="Hughes K."/>
            <person name="Justo A."/>
            <person name="Karasinski D."/>
            <person name="Kautmanova I."/>
            <person name="Kiss B."/>
            <person name="Kocsube S."/>
            <person name="Kotiranta H."/>
            <person name="LaButti K.M."/>
            <person name="Lechner B.E."/>
            <person name="Liimatainen K."/>
            <person name="Lipzen A."/>
            <person name="Lukacs Z."/>
            <person name="Mihaltcheva S."/>
            <person name="Morgado L.N."/>
            <person name="Niskanen T."/>
            <person name="Noordeloos M.E."/>
            <person name="Ohm R.A."/>
            <person name="Ortiz-Santana B."/>
            <person name="Ovrebo C."/>
            <person name="Racz N."/>
            <person name="Riley R."/>
            <person name="Savchenko A."/>
            <person name="Shiryaev A."/>
            <person name="Soop K."/>
            <person name="Spirin V."/>
            <person name="Szebenyi C."/>
            <person name="Tomsovsky M."/>
            <person name="Tulloss R.E."/>
            <person name="Uehling J."/>
            <person name="Grigoriev I.V."/>
            <person name="Vagvolgyi C."/>
            <person name="Papp T."/>
            <person name="Martin F.M."/>
            <person name="Miettinen O."/>
            <person name="Hibbett D.S."/>
            <person name="Nagy L.G."/>
        </authorList>
    </citation>
    <scope>NUCLEOTIDE SEQUENCE [LARGE SCALE GENOMIC DNA]</scope>
    <source>
        <strain evidence="2 3">FP101781</strain>
    </source>
</reference>
<dbReference type="AlphaFoldDB" id="A0A4Y7TLV3"/>
<gene>
    <name evidence="2" type="ORF">FA13DRAFT_1728962</name>
</gene>
<evidence type="ECO:0000313" key="2">
    <source>
        <dbReference type="EMBL" id="TEB35160.1"/>
    </source>
</evidence>
<name>A0A4Y7TLV3_COPMI</name>
<feature type="region of interest" description="Disordered" evidence="1">
    <location>
        <begin position="71"/>
        <end position="102"/>
    </location>
</feature>
<feature type="compositionally biased region" description="Basic and acidic residues" evidence="1">
    <location>
        <begin position="80"/>
        <end position="102"/>
    </location>
</feature>
<organism evidence="2 3">
    <name type="scientific">Coprinellus micaceus</name>
    <name type="common">Glistening ink-cap mushroom</name>
    <name type="synonym">Coprinus micaceus</name>
    <dbReference type="NCBI Taxonomy" id="71717"/>
    <lineage>
        <taxon>Eukaryota</taxon>
        <taxon>Fungi</taxon>
        <taxon>Dikarya</taxon>
        <taxon>Basidiomycota</taxon>
        <taxon>Agaricomycotina</taxon>
        <taxon>Agaricomycetes</taxon>
        <taxon>Agaricomycetidae</taxon>
        <taxon>Agaricales</taxon>
        <taxon>Agaricineae</taxon>
        <taxon>Psathyrellaceae</taxon>
        <taxon>Coprinellus</taxon>
    </lineage>
</organism>
<evidence type="ECO:0000256" key="1">
    <source>
        <dbReference type="SAM" id="MobiDB-lite"/>
    </source>
</evidence>
<dbReference type="Proteomes" id="UP000298030">
    <property type="component" value="Unassembled WGS sequence"/>
</dbReference>
<evidence type="ECO:0000313" key="3">
    <source>
        <dbReference type="Proteomes" id="UP000298030"/>
    </source>
</evidence>